<dbReference type="AlphaFoldDB" id="A0A2A9FGX4"/>
<sequence>MPDLALPGCRTTPLAGYLSALGILRAVTRCVDDEAAGYWRRGTFVLRSTVPTVKALVAVLDERFEPEAIVSPWNAGSGFAGNGKNTTAEAALEWVRASHEPRLAALRDAVDAADRVIAQGQELGWGGKNGALWDAACKRDVLQLCRNEFPDAALAWLDAATALAGDADVAFSRLLGTGGNFGRQDLSVTYLSRLRTVTADRRSRAWLAALLTGDESAPYLRDAVGQFDPGRAGGIQSSPLEKTDDKGFVNPWAFLMTVEGTLPFASAVVRRHGSDYAGAALPFQVQGSAGGFATAAPGESILGEFLAPEWGAPARLPELVALFGEGRAQWRGKPARSALDLVRAAANRAVDRRITAFHRHVFVDRHGQNPLAVPAGTITVPRTRRPVQLLASLDPWLDALRGPASNAVAARIRGVEQALFTHADTGHATDLAAVFAAIGRCHETTARAGSTRTIVSPLVLPHGRALADELRPAFADDSELRIALALATARDPGAECPTLGGLRPLLSPVTVGPRRRPVWSGRPSTASLGAGLVAALASLARRRSIPRPDEPGDTAPFPAVRGARIAFHQGMFARPPDVQALLAGHLDEPRIADLLAGLLTVDWTGTDFRLPPDEHGFLSSATNYLLPFASTAPLELPREDGGTTQIRLRPGNAWPAQLIAGHVPDVLDNAARRLTITGIPQVLRPPEARISGDRLTAVLLFRISERDRIRALNRISVLPTPERSTQ</sequence>
<reference evidence="1 2" key="1">
    <citation type="submission" date="2017-10" db="EMBL/GenBank/DDBJ databases">
        <title>Sequencing the genomes of 1000 actinobacteria strains.</title>
        <authorList>
            <person name="Klenk H.-P."/>
        </authorList>
    </citation>
    <scope>NUCLEOTIDE SEQUENCE [LARGE SCALE GENOMIC DNA]</scope>
    <source>
        <strain evidence="1 2">DSM 46092</strain>
    </source>
</reference>
<gene>
    <name evidence="1" type="ORF">ATK36_5379</name>
</gene>
<evidence type="ECO:0000313" key="1">
    <source>
        <dbReference type="EMBL" id="PFG50173.1"/>
    </source>
</evidence>
<proteinExistence type="predicted"/>
<dbReference type="EMBL" id="PDJK01000002">
    <property type="protein sequence ID" value="PFG50173.1"/>
    <property type="molecule type" value="Genomic_DNA"/>
</dbReference>
<evidence type="ECO:0000313" key="2">
    <source>
        <dbReference type="Proteomes" id="UP000243542"/>
    </source>
</evidence>
<protein>
    <submittedName>
        <fullName evidence="1">CRISPR-associated protein Csx17</fullName>
    </submittedName>
</protein>
<dbReference type="InterPro" id="IPR026483">
    <property type="entry name" value="Cas_Csx17"/>
</dbReference>
<dbReference type="RefSeq" id="WP_098513958.1">
    <property type="nucleotide sequence ID" value="NZ_JBIAKZ010000012.1"/>
</dbReference>
<comment type="caution">
    <text evidence="1">The sequence shown here is derived from an EMBL/GenBank/DDBJ whole genome shotgun (WGS) entry which is preliminary data.</text>
</comment>
<accession>A0A2A9FGX4</accession>
<dbReference type="NCBIfam" id="TIGR04113">
    <property type="entry name" value="cas_csx17"/>
    <property type="match status" value="1"/>
</dbReference>
<dbReference type="Proteomes" id="UP000243542">
    <property type="component" value="Unassembled WGS sequence"/>
</dbReference>
<name>A0A2A9FGX4_9PSEU</name>
<organism evidence="1 2">
    <name type="scientific">Amycolatopsis sulphurea</name>
    <dbReference type="NCBI Taxonomy" id="76022"/>
    <lineage>
        <taxon>Bacteria</taxon>
        <taxon>Bacillati</taxon>
        <taxon>Actinomycetota</taxon>
        <taxon>Actinomycetes</taxon>
        <taxon>Pseudonocardiales</taxon>
        <taxon>Pseudonocardiaceae</taxon>
        <taxon>Amycolatopsis</taxon>
    </lineage>
</organism>
<keyword evidence="2" id="KW-1185">Reference proteome</keyword>